<evidence type="ECO:0000313" key="4">
    <source>
        <dbReference type="Proteomes" id="UP000011602"/>
    </source>
</evidence>
<dbReference type="AlphaFoldDB" id="L9WI77"/>
<dbReference type="Gene3D" id="3.40.50.300">
    <property type="entry name" value="P-loop containing nucleotide triphosphate hydrolases"/>
    <property type="match status" value="1"/>
</dbReference>
<keyword evidence="4" id="KW-1185">Reference proteome</keyword>
<dbReference type="SUPFAM" id="SSF52540">
    <property type="entry name" value="P-loop containing nucleoside triphosphate hydrolases"/>
    <property type="match status" value="1"/>
</dbReference>
<keyword evidence="2" id="KW-0067">ATP-binding</keyword>
<dbReference type="GO" id="GO:0005524">
    <property type="term" value="F:ATP binding"/>
    <property type="evidence" value="ECO:0007669"/>
    <property type="project" value="UniProtKB-KW"/>
</dbReference>
<evidence type="ECO:0000313" key="3">
    <source>
        <dbReference type="EMBL" id="ELY49215.1"/>
    </source>
</evidence>
<dbReference type="STRING" id="1227499.C493_21002"/>
<dbReference type="InterPro" id="IPR027417">
    <property type="entry name" value="P-loop_NTPase"/>
</dbReference>
<sequence length="283" mass="30509">MPLGVSRLDQLIGGGAPAGSVVLLAGEAGAGAREFCYTAAAMNGLADRDPAQFDRYYGALESNATLPEAVHYVSITGERSAIVDEMRLVMDDDLVAAGMDGVSVVELAEPYFRRTPVPTEWYTDGATDITDLGSRVGRDGGDRSDRSDVLESLGNYLSDHAADSLVVVDSITDLVAAADDHLDWADLTVLLRGLKRAAHRWGGVVLLLVNAEALEPTELGALKEATDGTLRFEWESGGSERARTLVVEQFRGVLSRLEDEDIVRFETEIHDGGFDISNVRKIR</sequence>
<comment type="caution">
    <text evidence="3">The sequence shown here is derived from an EMBL/GenBank/DDBJ whole genome shotgun (WGS) entry which is preliminary data.</text>
</comment>
<keyword evidence="1" id="KW-0547">Nucleotide-binding</keyword>
<dbReference type="Proteomes" id="UP000011602">
    <property type="component" value="Unassembled WGS sequence"/>
</dbReference>
<accession>L9WI77</accession>
<name>L9WI77_9EURY</name>
<evidence type="ECO:0008006" key="5">
    <source>
        <dbReference type="Google" id="ProtNLM"/>
    </source>
</evidence>
<gene>
    <name evidence="3" type="ORF">C493_21002</name>
</gene>
<dbReference type="eggNOG" id="arCOG01172">
    <property type="taxonomic scope" value="Archaea"/>
</dbReference>
<evidence type="ECO:0000256" key="2">
    <source>
        <dbReference type="ARBA" id="ARBA00022840"/>
    </source>
</evidence>
<dbReference type="PANTHER" id="PTHR43637">
    <property type="entry name" value="UPF0273 PROTEIN TM_0370"/>
    <property type="match status" value="1"/>
</dbReference>
<dbReference type="PATRIC" id="fig|1227499.3.peg.4314"/>
<reference evidence="3 4" key="1">
    <citation type="journal article" date="2014" name="PLoS Genet.">
        <title>Phylogenetically driven sequencing of extremely halophilic archaea reveals strategies for static and dynamic osmo-response.</title>
        <authorList>
            <person name="Becker E.A."/>
            <person name="Seitzer P.M."/>
            <person name="Tritt A."/>
            <person name="Larsen D."/>
            <person name="Krusor M."/>
            <person name="Yao A.I."/>
            <person name="Wu D."/>
            <person name="Madern D."/>
            <person name="Eisen J.A."/>
            <person name="Darling A.E."/>
            <person name="Facciotti M.T."/>
        </authorList>
    </citation>
    <scope>NUCLEOTIDE SEQUENCE [LARGE SCALE GENOMIC DNA]</scope>
    <source>
        <strain evidence="3 4">JCM 12255</strain>
    </source>
</reference>
<proteinExistence type="predicted"/>
<organism evidence="3 4">
    <name type="scientific">Natronolimnohabitans innermongolicus JCM 12255</name>
    <dbReference type="NCBI Taxonomy" id="1227499"/>
    <lineage>
        <taxon>Archaea</taxon>
        <taxon>Methanobacteriati</taxon>
        <taxon>Methanobacteriota</taxon>
        <taxon>Stenosarchaea group</taxon>
        <taxon>Halobacteria</taxon>
        <taxon>Halobacteriales</taxon>
        <taxon>Natrialbaceae</taxon>
        <taxon>Natronolimnohabitans</taxon>
    </lineage>
</organism>
<dbReference type="EMBL" id="AOHZ01000098">
    <property type="protein sequence ID" value="ELY49215.1"/>
    <property type="molecule type" value="Genomic_DNA"/>
</dbReference>
<evidence type="ECO:0000256" key="1">
    <source>
        <dbReference type="ARBA" id="ARBA00022741"/>
    </source>
</evidence>
<protein>
    <recommendedName>
        <fullName evidence="5">HTR-like protein</fullName>
    </recommendedName>
</protein>
<dbReference type="PANTHER" id="PTHR43637:SF3">
    <property type="entry name" value="FLAGELLA-RELATED PROTEIN H-RELATED"/>
    <property type="match status" value="1"/>
</dbReference>